<dbReference type="AlphaFoldDB" id="A0AA49GKN8"/>
<organism evidence="2">
    <name type="scientific">Roseihalotalea indica</name>
    <dbReference type="NCBI Taxonomy" id="2867963"/>
    <lineage>
        <taxon>Bacteria</taxon>
        <taxon>Pseudomonadati</taxon>
        <taxon>Bacteroidota</taxon>
        <taxon>Cytophagia</taxon>
        <taxon>Cytophagales</taxon>
        <taxon>Catalimonadaceae</taxon>
        <taxon>Roseihalotalea</taxon>
    </lineage>
</organism>
<feature type="signal peptide" evidence="1">
    <location>
        <begin position="1"/>
        <end position="25"/>
    </location>
</feature>
<proteinExistence type="predicted"/>
<accession>A0AA49GKN8</accession>
<reference evidence="2" key="1">
    <citation type="journal article" date="2023" name="Comput. Struct. Biotechnol. J.">
        <title>Discovery of a novel marine Bacteroidetes with a rich repertoire of carbohydrate-active enzymes.</title>
        <authorList>
            <person name="Chen B."/>
            <person name="Liu G."/>
            <person name="Chen Q."/>
            <person name="Wang H."/>
            <person name="Liu L."/>
            <person name="Tang K."/>
        </authorList>
    </citation>
    <scope>NUCLEOTIDE SEQUENCE</scope>
    <source>
        <strain evidence="2">TK19036</strain>
    </source>
</reference>
<evidence type="ECO:0008006" key="3">
    <source>
        <dbReference type="Google" id="ProtNLM"/>
    </source>
</evidence>
<keyword evidence="1" id="KW-0732">Signal</keyword>
<name>A0AA49GKN8_9BACT</name>
<sequence>MERLYKMKLGCFLFLFSLAMSPAFSQEFCTCNLQRETDWDSDTLLYSVGLTVFPESRVYQFLFAVAQDEEKVYYIQSDISDKQYVFYKADRSVEDQWGSFGYAVSVRKALLEIVSKDMFGVQCPSIYLDNKTYDFSSILTYNYHSPYD</sequence>
<gene>
    <name evidence="2" type="ORF">K4G66_24430</name>
</gene>
<reference evidence="2" key="2">
    <citation type="journal article" date="2024" name="Antonie Van Leeuwenhoek">
        <title>Roseihalotalea indica gen. nov., sp. nov., a halophilic Bacteroidetes from mesopelagic Southwest Indian Ocean with higher carbohydrate metabolic potential.</title>
        <authorList>
            <person name="Chen B."/>
            <person name="Zhang M."/>
            <person name="Lin D."/>
            <person name="Ye J."/>
            <person name="Tang K."/>
        </authorList>
    </citation>
    <scope>NUCLEOTIDE SEQUENCE</scope>
    <source>
        <strain evidence="2">TK19036</strain>
    </source>
</reference>
<protein>
    <recommendedName>
        <fullName evidence="3">Secreted protein</fullName>
    </recommendedName>
</protein>
<dbReference type="EMBL" id="CP120682">
    <property type="protein sequence ID" value="WKN35526.1"/>
    <property type="molecule type" value="Genomic_DNA"/>
</dbReference>
<evidence type="ECO:0000256" key="1">
    <source>
        <dbReference type="SAM" id="SignalP"/>
    </source>
</evidence>
<evidence type="ECO:0000313" key="2">
    <source>
        <dbReference type="EMBL" id="WKN35526.1"/>
    </source>
</evidence>
<feature type="chain" id="PRO_5041376522" description="Secreted protein" evidence="1">
    <location>
        <begin position="26"/>
        <end position="148"/>
    </location>
</feature>